<comment type="caution">
    <text evidence="1">The sequence shown here is derived from an EMBL/GenBank/DDBJ whole genome shotgun (WGS) entry which is preliminary data.</text>
</comment>
<dbReference type="Proteomes" id="UP000824890">
    <property type="component" value="Unassembled WGS sequence"/>
</dbReference>
<keyword evidence="2" id="KW-1185">Reference proteome</keyword>
<name>A0ABQ8CWX8_BRANA</name>
<dbReference type="EMBL" id="JAGKQM010000006">
    <property type="protein sequence ID" value="KAH0921544.1"/>
    <property type="molecule type" value="Genomic_DNA"/>
</dbReference>
<reference evidence="1 2" key="1">
    <citation type="submission" date="2021-05" db="EMBL/GenBank/DDBJ databases">
        <title>Genome Assembly of Synthetic Allotetraploid Brassica napus Reveals Homoeologous Exchanges between Subgenomes.</title>
        <authorList>
            <person name="Davis J.T."/>
        </authorList>
    </citation>
    <scope>NUCLEOTIDE SEQUENCE [LARGE SCALE GENOMIC DNA]</scope>
    <source>
        <strain evidence="2">cv. Da-Ae</strain>
        <tissue evidence="1">Seedling</tissue>
    </source>
</reference>
<sequence>MCCTTKAEAVALHVLLGGDSDDSSRVMLGEEKGFNIDLFRGQRINSAKVALAMRFKDFGLCSTVMD</sequence>
<gene>
    <name evidence="1" type="ORF">HID58_021562</name>
</gene>
<organism evidence="1 2">
    <name type="scientific">Brassica napus</name>
    <name type="common">Rape</name>
    <dbReference type="NCBI Taxonomy" id="3708"/>
    <lineage>
        <taxon>Eukaryota</taxon>
        <taxon>Viridiplantae</taxon>
        <taxon>Streptophyta</taxon>
        <taxon>Embryophyta</taxon>
        <taxon>Tracheophyta</taxon>
        <taxon>Spermatophyta</taxon>
        <taxon>Magnoliopsida</taxon>
        <taxon>eudicotyledons</taxon>
        <taxon>Gunneridae</taxon>
        <taxon>Pentapetalae</taxon>
        <taxon>rosids</taxon>
        <taxon>malvids</taxon>
        <taxon>Brassicales</taxon>
        <taxon>Brassicaceae</taxon>
        <taxon>Brassiceae</taxon>
        <taxon>Brassica</taxon>
    </lineage>
</organism>
<proteinExistence type="predicted"/>
<evidence type="ECO:0000313" key="2">
    <source>
        <dbReference type="Proteomes" id="UP000824890"/>
    </source>
</evidence>
<accession>A0ABQ8CWX8</accession>
<protein>
    <submittedName>
        <fullName evidence="1">Uncharacterized protein</fullName>
    </submittedName>
</protein>
<evidence type="ECO:0000313" key="1">
    <source>
        <dbReference type="EMBL" id="KAH0921544.1"/>
    </source>
</evidence>